<organism evidence="2 3">
    <name type="scientific">Candidatus Segetimicrobium genomatis</name>
    <dbReference type="NCBI Taxonomy" id="2569760"/>
    <lineage>
        <taxon>Bacteria</taxon>
        <taxon>Bacillati</taxon>
        <taxon>Candidatus Sysuimicrobiota</taxon>
        <taxon>Candidatus Sysuimicrobiia</taxon>
        <taxon>Candidatus Sysuimicrobiales</taxon>
        <taxon>Candidatus Segetimicrobiaceae</taxon>
        <taxon>Candidatus Segetimicrobium</taxon>
    </lineage>
</organism>
<keyword evidence="2" id="KW-0378">Hydrolase</keyword>
<proteinExistence type="predicted"/>
<keyword evidence="2" id="KW-0645">Protease</keyword>
<dbReference type="SUPFAM" id="SSF53092">
    <property type="entry name" value="Creatinase/prolidase N-terminal domain"/>
    <property type="match status" value="1"/>
</dbReference>
<dbReference type="AlphaFoldDB" id="A0A537LEK7"/>
<dbReference type="EMBL" id="VBAJ01000229">
    <property type="protein sequence ID" value="TMJ06445.1"/>
    <property type="molecule type" value="Genomic_DNA"/>
</dbReference>
<dbReference type="Pfam" id="PF01321">
    <property type="entry name" value="Creatinase_N"/>
    <property type="match status" value="1"/>
</dbReference>
<dbReference type="GO" id="GO:0004177">
    <property type="term" value="F:aminopeptidase activity"/>
    <property type="evidence" value="ECO:0007669"/>
    <property type="project" value="UniProtKB-KW"/>
</dbReference>
<dbReference type="InterPro" id="IPR029149">
    <property type="entry name" value="Creatin/AminoP/Spt16_N"/>
</dbReference>
<dbReference type="Gene3D" id="3.40.350.10">
    <property type="entry name" value="Creatinase/prolidase N-terminal domain"/>
    <property type="match status" value="1"/>
</dbReference>
<evidence type="ECO:0000259" key="1">
    <source>
        <dbReference type="Pfam" id="PF01321"/>
    </source>
</evidence>
<evidence type="ECO:0000313" key="3">
    <source>
        <dbReference type="Proteomes" id="UP000318661"/>
    </source>
</evidence>
<comment type="caution">
    <text evidence="2">The sequence shown here is derived from an EMBL/GenBank/DDBJ whole genome shotgun (WGS) entry which is preliminary data.</text>
</comment>
<evidence type="ECO:0000313" key="2">
    <source>
        <dbReference type="EMBL" id="TMJ06445.1"/>
    </source>
</evidence>
<keyword evidence="2" id="KW-0031">Aminopeptidase</keyword>
<reference evidence="2 3" key="1">
    <citation type="journal article" date="2019" name="Nat. Microbiol.">
        <title>Mediterranean grassland soil C-N compound turnover is dependent on rainfall and depth, and is mediated by genomically divergent microorganisms.</title>
        <authorList>
            <person name="Diamond S."/>
            <person name="Andeer P.F."/>
            <person name="Li Z."/>
            <person name="Crits-Christoph A."/>
            <person name="Burstein D."/>
            <person name="Anantharaman K."/>
            <person name="Lane K.R."/>
            <person name="Thomas B.C."/>
            <person name="Pan C."/>
            <person name="Northen T.R."/>
            <person name="Banfield J.F."/>
        </authorList>
    </citation>
    <scope>NUCLEOTIDE SEQUENCE [LARGE SCALE GENOMIC DNA]</scope>
    <source>
        <strain evidence="2">NP_2</strain>
    </source>
</reference>
<name>A0A537LEK7_9BACT</name>
<sequence length="39" mass="4178">MMSIHLEAVLAEVHDAGLDALLVSTPANTYYVSGFRAIT</sequence>
<feature type="non-terminal residue" evidence="2">
    <location>
        <position position="39"/>
    </location>
</feature>
<protein>
    <submittedName>
        <fullName evidence="2">Aminopeptidase P family protein</fullName>
    </submittedName>
</protein>
<gene>
    <name evidence="2" type="ORF">E6G99_08935</name>
</gene>
<dbReference type="Proteomes" id="UP000318661">
    <property type="component" value="Unassembled WGS sequence"/>
</dbReference>
<dbReference type="InterPro" id="IPR000587">
    <property type="entry name" value="Creatinase_N"/>
</dbReference>
<accession>A0A537LEK7</accession>
<feature type="domain" description="Creatinase N-terminal" evidence="1">
    <location>
        <begin position="6"/>
        <end position="35"/>
    </location>
</feature>